<dbReference type="InterPro" id="IPR016186">
    <property type="entry name" value="C-type_lectin-like/link_sf"/>
</dbReference>
<proteinExistence type="predicted"/>
<dbReference type="Gene3D" id="3.10.100.10">
    <property type="entry name" value="Mannose-Binding Protein A, subunit A"/>
    <property type="match status" value="1"/>
</dbReference>
<reference evidence="3" key="1">
    <citation type="submission" date="2021-02" db="EMBL/GenBank/DDBJ databases">
        <authorList>
            <person name="Nowell W R."/>
        </authorList>
    </citation>
    <scope>NUCLEOTIDE SEQUENCE</scope>
</reference>
<evidence type="ECO:0000313" key="4">
    <source>
        <dbReference type="Proteomes" id="UP000663891"/>
    </source>
</evidence>
<protein>
    <recommendedName>
        <fullName evidence="2">C-type lectin domain-containing protein</fullName>
    </recommendedName>
</protein>
<evidence type="ECO:0000313" key="3">
    <source>
        <dbReference type="EMBL" id="CAF1128829.1"/>
    </source>
</evidence>
<gene>
    <name evidence="3" type="ORF">VCS650_LOCUS21613</name>
</gene>
<feature type="signal peptide" evidence="1">
    <location>
        <begin position="1"/>
        <end position="17"/>
    </location>
</feature>
<comment type="caution">
    <text evidence="3">The sequence shown here is derived from an EMBL/GenBank/DDBJ whole genome shotgun (WGS) entry which is preliminary data.</text>
</comment>
<organism evidence="3 4">
    <name type="scientific">Adineta steineri</name>
    <dbReference type="NCBI Taxonomy" id="433720"/>
    <lineage>
        <taxon>Eukaryota</taxon>
        <taxon>Metazoa</taxon>
        <taxon>Spiralia</taxon>
        <taxon>Gnathifera</taxon>
        <taxon>Rotifera</taxon>
        <taxon>Eurotatoria</taxon>
        <taxon>Bdelloidea</taxon>
        <taxon>Adinetida</taxon>
        <taxon>Adinetidae</taxon>
        <taxon>Adineta</taxon>
    </lineage>
</organism>
<evidence type="ECO:0000259" key="2">
    <source>
        <dbReference type="PROSITE" id="PS50041"/>
    </source>
</evidence>
<dbReference type="OrthoDB" id="9996553at2759"/>
<dbReference type="InterPro" id="IPR001304">
    <property type="entry name" value="C-type_lectin-like"/>
</dbReference>
<accession>A0A814R461</accession>
<evidence type="ECO:0000256" key="1">
    <source>
        <dbReference type="SAM" id="SignalP"/>
    </source>
</evidence>
<dbReference type="EMBL" id="CAJNON010000234">
    <property type="protein sequence ID" value="CAF1128829.1"/>
    <property type="molecule type" value="Genomic_DNA"/>
</dbReference>
<sequence>MVQIFLWIFCLITVVDCQGGGGGGGGGAYGFFGVVAILICLPIYCCCAGRPRRSNAKFVNKTTSYDAEKQIIDIKLFQSGTWESQYYQYNKWHGPHQVELFFDMHQMKITGSGSDDVGLYSIDGIYSTQTRRIGLTKTYLSGSGNISQNLGHNVIIQLEWNRDNNQFEGKWLSSTDEHWFTFNKYQFSGFYTPLFTLISSLPNTTDLSIRKNLSFALSTYENSIDINNRNEQLIKLNIERADLMYNTINHLIFIAIRKQTKFETYVNCKLIDSYLLNATNLTFTVENLTEGIKYYHEQIFEKFGCKQTESLNETVVIERPLIRKMQHIIEKVQHLQSPLVSIADSLTIIYKPHISQFNNTILNVSQLAFHIRYYPKEHLFHLQFNNENRTQFILYAGKSTDTSTPNNTILFLHITSTMITCYVNCELTDQEFIIDSSYVQNIIRLIMNGNNEQKLLMQYDRQSTLILFNKSIDQVAANFFCLKLDKDNEDLLPDKYTLRKFANTLDVLVDNLDIPITVNDQTLIPVAQNISPVDIHLINGFGSLQVSSLNIDINTIPTEIAKYNKSCLMDEDCSLNNSFLTCQNEHCMCSTHYFWSSALHRCISCKDLSIGNRCFRLSNHKSTWYETNDYCQDENSLDEQQEYTMKLTSNLTRTDIELLTHSLLQEDNGEQLDYFYWIGLTNHFNIQKFHKQNYRTKRRISTTTTIFHWYDNNEITQLDSPDIWCSQKENINRETIDNNELCVSLTSCVGVVAILICLPIYCCCAGRPRRSNAKFVNKTTSNDAEKQIIDIKLFQSGTWESQYHQYNKWHGPHQVDLFFDMHQMKITGSGSDDVGLYSIDGLYSTQTRRIGLTKTYLSGSGNISQNLGHNVIIQLEWNRYNNQFEGKWYVRTKKFKGSGDFKLKMNQNQISILSMLSSADEHWFIFNKYQFPGFYTPLFTLISSLPNTTDLSMQKNLTFVLSTYEHSIDINNRNEQLIKLNIERADLMYNTINHLIFIAIRQQSKFETYVNCKLIDSYLLNSTNLTFTVENLTEGIKYYHEQIFEKFGCKQTESFNETAVIERPLIRKMQHIIEKVQHLQSPPVSIADSFTIIYKPHISQFNNTILNVLQLAFHIRYYPKEQLFHMQFNNENRTQFILYADKSTGFSALNNTILFLHITSTMITCYVNCELTDQEFIIDSSYVQNIIRQIINENDEQKPLMQYDRQSTLILFNKTIDQVAANFFCLKLDKDNEDFLPDKYTLRKFANILDVLVDNLDIPIIMNNQTLTTITQNISPVDIHLINGFGSLQVSSLNIDINTIPTEIIKYNKSCLIDQDCSLNNSSLTCQNEHCMCSTHYFWSSVLHRCLSCKDLSIGNRCFRLSNHKSTWYETNDYCQDENSLDE</sequence>
<dbReference type="PROSITE" id="PS50041">
    <property type="entry name" value="C_TYPE_LECTIN_2"/>
    <property type="match status" value="1"/>
</dbReference>
<dbReference type="InterPro" id="IPR016187">
    <property type="entry name" value="CTDL_fold"/>
</dbReference>
<feature type="chain" id="PRO_5032902811" description="C-type lectin domain-containing protein" evidence="1">
    <location>
        <begin position="18"/>
        <end position="1383"/>
    </location>
</feature>
<keyword evidence="1" id="KW-0732">Signal</keyword>
<feature type="domain" description="C-type lectin" evidence="2">
    <location>
        <begin position="610"/>
        <end position="757"/>
    </location>
</feature>
<feature type="non-terminal residue" evidence="3">
    <location>
        <position position="1383"/>
    </location>
</feature>
<name>A0A814R461_9BILA</name>
<dbReference type="SUPFAM" id="SSF56436">
    <property type="entry name" value="C-type lectin-like"/>
    <property type="match status" value="1"/>
</dbReference>
<dbReference type="Proteomes" id="UP000663891">
    <property type="component" value="Unassembled WGS sequence"/>
</dbReference>